<dbReference type="InterPro" id="IPR011993">
    <property type="entry name" value="PH-like_dom_sf"/>
</dbReference>
<sequence length="214" mass="24070">MSVQPVACPKPPEIEGYLFKMKRKSATGINFTGNWNKRWFFVDTKRKEFGYSSSSTPPLTMKSSIFLDDITAVVSFDDYCFQVETKTRKFFLKGESKAGASVWVKTLDTYHKQFIAYEKYVASTPLRPVPSSEAKGTSSNNAPSRSQAKDHHLAKDATRASRKSNQRSESKDSYGSERKAKESKHSGGADHLTPVQAWSMDDHDDSELEDSTME</sequence>
<keyword evidence="5" id="KW-1185">Reference proteome</keyword>
<dbReference type="SMART" id="SM00233">
    <property type="entry name" value="PH"/>
    <property type="match status" value="1"/>
</dbReference>
<feature type="compositionally biased region" description="Acidic residues" evidence="1">
    <location>
        <begin position="202"/>
        <end position="214"/>
    </location>
</feature>
<dbReference type="EMBL" id="CAADRA010007039">
    <property type="protein sequence ID" value="VFT98664.1"/>
    <property type="molecule type" value="Genomic_DNA"/>
</dbReference>
<evidence type="ECO:0000313" key="3">
    <source>
        <dbReference type="EMBL" id="KAF0686210.1"/>
    </source>
</evidence>
<feature type="compositionally biased region" description="Polar residues" evidence="1">
    <location>
        <begin position="134"/>
        <end position="146"/>
    </location>
</feature>
<dbReference type="Proteomes" id="UP000332933">
    <property type="component" value="Unassembled WGS sequence"/>
</dbReference>
<dbReference type="PROSITE" id="PS50003">
    <property type="entry name" value="PH_DOMAIN"/>
    <property type="match status" value="1"/>
</dbReference>
<evidence type="ECO:0000259" key="2">
    <source>
        <dbReference type="PROSITE" id="PS50003"/>
    </source>
</evidence>
<feature type="domain" description="PH" evidence="2">
    <location>
        <begin position="11"/>
        <end position="112"/>
    </location>
</feature>
<dbReference type="Gene3D" id="2.30.29.30">
    <property type="entry name" value="Pleckstrin-homology domain (PH domain)/Phosphotyrosine-binding domain (PTB)"/>
    <property type="match status" value="1"/>
</dbReference>
<proteinExistence type="predicted"/>
<protein>
    <submittedName>
        <fullName evidence="4">Aste57867_21996 protein</fullName>
    </submittedName>
</protein>
<accession>A0A485LKD4</accession>
<reference evidence="4 5" key="1">
    <citation type="submission" date="2019-03" db="EMBL/GenBank/DDBJ databases">
        <authorList>
            <person name="Gaulin E."/>
            <person name="Dumas B."/>
        </authorList>
    </citation>
    <scope>NUCLEOTIDE SEQUENCE [LARGE SCALE GENOMIC DNA]</scope>
    <source>
        <strain evidence="4">CBS 568.67</strain>
    </source>
</reference>
<reference evidence="3" key="2">
    <citation type="submission" date="2019-06" db="EMBL/GenBank/DDBJ databases">
        <title>Genomics analysis of Aphanomyces spp. identifies a new class of oomycete effector associated with host adaptation.</title>
        <authorList>
            <person name="Gaulin E."/>
        </authorList>
    </citation>
    <scope>NUCLEOTIDE SEQUENCE</scope>
    <source>
        <strain evidence="3">CBS 578.67</strain>
    </source>
</reference>
<evidence type="ECO:0000313" key="5">
    <source>
        <dbReference type="Proteomes" id="UP000332933"/>
    </source>
</evidence>
<name>A0A485LKD4_9STRA</name>
<dbReference type="Pfam" id="PF00169">
    <property type="entry name" value="PH"/>
    <property type="match status" value="1"/>
</dbReference>
<gene>
    <name evidence="4" type="primary">Aste57867_21996</name>
    <name evidence="3" type="ORF">As57867_021927</name>
    <name evidence="4" type="ORF">ASTE57867_21996</name>
</gene>
<evidence type="ECO:0000313" key="4">
    <source>
        <dbReference type="EMBL" id="VFT98664.1"/>
    </source>
</evidence>
<dbReference type="OrthoDB" id="294251at2759"/>
<dbReference type="InterPro" id="IPR001849">
    <property type="entry name" value="PH_domain"/>
</dbReference>
<dbReference type="EMBL" id="VJMH01007013">
    <property type="protein sequence ID" value="KAF0686210.1"/>
    <property type="molecule type" value="Genomic_DNA"/>
</dbReference>
<evidence type="ECO:0000256" key="1">
    <source>
        <dbReference type="SAM" id="MobiDB-lite"/>
    </source>
</evidence>
<feature type="compositionally biased region" description="Basic and acidic residues" evidence="1">
    <location>
        <begin position="147"/>
        <end position="159"/>
    </location>
</feature>
<feature type="region of interest" description="Disordered" evidence="1">
    <location>
        <begin position="126"/>
        <end position="214"/>
    </location>
</feature>
<dbReference type="SUPFAM" id="SSF50729">
    <property type="entry name" value="PH domain-like"/>
    <property type="match status" value="1"/>
</dbReference>
<dbReference type="AlphaFoldDB" id="A0A485LKD4"/>
<organism evidence="4 5">
    <name type="scientific">Aphanomyces stellatus</name>
    <dbReference type="NCBI Taxonomy" id="120398"/>
    <lineage>
        <taxon>Eukaryota</taxon>
        <taxon>Sar</taxon>
        <taxon>Stramenopiles</taxon>
        <taxon>Oomycota</taxon>
        <taxon>Saprolegniomycetes</taxon>
        <taxon>Saprolegniales</taxon>
        <taxon>Verrucalvaceae</taxon>
        <taxon>Aphanomyces</taxon>
    </lineage>
</organism>
<feature type="compositionally biased region" description="Basic and acidic residues" evidence="1">
    <location>
        <begin position="166"/>
        <end position="188"/>
    </location>
</feature>